<dbReference type="EMBL" id="VJMJ01000210">
    <property type="protein sequence ID" value="KAF0726716.1"/>
    <property type="molecule type" value="Genomic_DNA"/>
</dbReference>
<dbReference type="InterPro" id="IPR016024">
    <property type="entry name" value="ARM-type_fold"/>
</dbReference>
<organism evidence="4 5">
    <name type="scientific">Aphanomyces euteiches</name>
    <dbReference type="NCBI Taxonomy" id="100861"/>
    <lineage>
        <taxon>Eukaryota</taxon>
        <taxon>Sar</taxon>
        <taxon>Stramenopiles</taxon>
        <taxon>Oomycota</taxon>
        <taxon>Saprolegniomycetes</taxon>
        <taxon>Saprolegniales</taxon>
        <taxon>Verrucalvaceae</taxon>
        <taxon>Aphanomyces</taxon>
    </lineage>
</organism>
<feature type="compositionally biased region" description="Acidic residues" evidence="2">
    <location>
        <begin position="365"/>
        <end position="379"/>
    </location>
</feature>
<dbReference type="PANTHER" id="PTHR13347:SF1">
    <property type="entry name" value="HEAT REPEAT-CONTAINING PROTEIN 3"/>
    <property type="match status" value="1"/>
</dbReference>
<dbReference type="InterPro" id="IPR011989">
    <property type="entry name" value="ARM-like"/>
</dbReference>
<dbReference type="PANTHER" id="PTHR13347">
    <property type="entry name" value="HEAT REPEAT-CONTAINING PROTEIN 3"/>
    <property type="match status" value="1"/>
</dbReference>
<dbReference type="Proteomes" id="UP000481153">
    <property type="component" value="Unassembled WGS sequence"/>
</dbReference>
<evidence type="ECO:0000313" key="4">
    <source>
        <dbReference type="EMBL" id="KAF0726716.1"/>
    </source>
</evidence>
<dbReference type="Pfam" id="PF25567">
    <property type="entry name" value="TPR_SYO1"/>
    <property type="match status" value="1"/>
</dbReference>
<sequence>MGKVKKRRNFSHKNVTPPTGGPSQAEIEDAMEVDETMEENSSEKKPQDFLSGLTNLQGSVREATCVALASFFAGDGDASPDKLKMLQKLLNAGLLKKLLPRVVDPSKQVRLHALGALRNISAFGGLDVSEFMMTEDILTPCAKLLAEYATEATLVTPQNKDLHTIQIVEQVFALLTNLCESSSMALVQITAQRQALLPCMLLCLRLKQPALQLEVMKLLLVLSDNNPDLSRNLPQEFPPTLLQILQAPENSTKLRLTTIGVAINLPNVLDNPESVALLLPVLKSAVAYDSIGVVEQAKAVSDQWELSLEDYGTVEVIGDEDAEEREHEAKVKKAVHTVRAWHDNVHILTLGLELLSNIIANAGDEDDDEEWASDDEDGMEQAAHNQTATSASRTVSVPAQIFGAENVLPHIYSIVQSVVSIPPNMAPAVVNNFTLIRERAVNCFTNLVANVSVEDLTRAFDLTQASQVLLTLLANAKTDTAPTELFPAEREKAGDVDAAVMAALGALVLRSVEDSIALNISNDHLGIVMSCVQSSPSVEARTNAIRLLGTLGKKPHALPENKVLGGCLYQALGDSDLQVVCEVLNALFDVYADEQYDSVFFELNFLTSLEHVSSGMKNKIKSDAKTLDRELIAHAKETRLNLVRFIKYKKQHRR</sequence>
<feature type="region of interest" description="Disordered" evidence="2">
    <location>
        <begin position="1"/>
        <end position="25"/>
    </location>
</feature>
<evidence type="ECO:0000259" key="3">
    <source>
        <dbReference type="Pfam" id="PF25567"/>
    </source>
</evidence>
<protein>
    <recommendedName>
        <fullName evidence="3">SYO1-like TPR repeats domain-containing protein</fullName>
    </recommendedName>
</protein>
<keyword evidence="5" id="KW-1185">Reference proteome</keyword>
<name>A0A6G0WHQ4_9STRA</name>
<comment type="caution">
    <text evidence="4">The sequence shown here is derived from an EMBL/GenBank/DDBJ whole genome shotgun (WGS) entry which is preliminary data.</text>
</comment>
<proteinExistence type="inferred from homology"/>
<dbReference type="InterPro" id="IPR057990">
    <property type="entry name" value="TPR_SYO1"/>
</dbReference>
<feature type="compositionally biased region" description="Basic residues" evidence="2">
    <location>
        <begin position="1"/>
        <end position="11"/>
    </location>
</feature>
<feature type="region of interest" description="Disordered" evidence="2">
    <location>
        <begin position="365"/>
        <end position="391"/>
    </location>
</feature>
<evidence type="ECO:0000313" key="5">
    <source>
        <dbReference type="Proteomes" id="UP000481153"/>
    </source>
</evidence>
<dbReference type="GO" id="GO:0006606">
    <property type="term" value="P:protein import into nucleus"/>
    <property type="evidence" value="ECO:0007669"/>
    <property type="project" value="TreeGrafter"/>
</dbReference>
<evidence type="ECO:0000256" key="2">
    <source>
        <dbReference type="SAM" id="MobiDB-lite"/>
    </source>
</evidence>
<dbReference type="Gene3D" id="1.25.10.10">
    <property type="entry name" value="Leucine-rich Repeat Variant"/>
    <property type="match status" value="1"/>
</dbReference>
<dbReference type="SUPFAM" id="SSF48371">
    <property type="entry name" value="ARM repeat"/>
    <property type="match status" value="1"/>
</dbReference>
<accession>A0A6G0WHQ4</accession>
<dbReference type="AlphaFoldDB" id="A0A6G0WHQ4"/>
<feature type="domain" description="SYO1-like TPR repeats" evidence="3">
    <location>
        <begin position="423"/>
        <end position="652"/>
    </location>
</feature>
<dbReference type="GO" id="GO:0051082">
    <property type="term" value="F:unfolded protein binding"/>
    <property type="evidence" value="ECO:0007669"/>
    <property type="project" value="TreeGrafter"/>
</dbReference>
<dbReference type="InterPro" id="IPR052616">
    <property type="entry name" value="SYO1-like"/>
</dbReference>
<evidence type="ECO:0000256" key="1">
    <source>
        <dbReference type="ARBA" id="ARBA00049983"/>
    </source>
</evidence>
<dbReference type="VEuPathDB" id="FungiDB:AeMF1_016354"/>
<gene>
    <name evidence="4" type="ORF">Ae201684_015114</name>
</gene>
<comment type="similarity">
    <text evidence="1">Belongs to the nuclear import and ribosome assembly adapter family.</text>
</comment>
<reference evidence="4 5" key="1">
    <citation type="submission" date="2019-07" db="EMBL/GenBank/DDBJ databases">
        <title>Genomics analysis of Aphanomyces spp. identifies a new class of oomycete effector associated with host adaptation.</title>
        <authorList>
            <person name="Gaulin E."/>
        </authorList>
    </citation>
    <scope>NUCLEOTIDE SEQUENCE [LARGE SCALE GENOMIC DNA]</scope>
    <source>
        <strain evidence="4 5">ATCC 201684</strain>
    </source>
</reference>
<dbReference type="GO" id="GO:0042273">
    <property type="term" value="P:ribosomal large subunit biogenesis"/>
    <property type="evidence" value="ECO:0007669"/>
    <property type="project" value="TreeGrafter"/>
</dbReference>